<dbReference type="AlphaFoldDB" id="A0A0B1Q7G9"/>
<organism evidence="2 3">
    <name type="scientific">Aureimonas altamirensis</name>
    <dbReference type="NCBI Taxonomy" id="370622"/>
    <lineage>
        <taxon>Bacteria</taxon>
        <taxon>Pseudomonadati</taxon>
        <taxon>Pseudomonadota</taxon>
        <taxon>Alphaproteobacteria</taxon>
        <taxon>Hyphomicrobiales</taxon>
        <taxon>Aurantimonadaceae</taxon>
        <taxon>Aureimonas</taxon>
    </lineage>
</organism>
<evidence type="ECO:0000313" key="3">
    <source>
        <dbReference type="Proteomes" id="UP000030826"/>
    </source>
</evidence>
<proteinExistence type="predicted"/>
<dbReference type="EMBL" id="JRFJ01000002">
    <property type="protein sequence ID" value="KHJ54765.1"/>
    <property type="molecule type" value="Genomic_DNA"/>
</dbReference>
<protein>
    <submittedName>
        <fullName evidence="2">Uncharacterized protein</fullName>
    </submittedName>
</protein>
<evidence type="ECO:0000313" key="2">
    <source>
        <dbReference type="EMBL" id="KHJ54765.1"/>
    </source>
</evidence>
<feature type="compositionally biased region" description="Basic and acidic residues" evidence="1">
    <location>
        <begin position="17"/>
        <end position="28"/>
    </location>
</feature>
<sequence>MALGLSNDPADEEGKDDSEVRLPLRRESPCSFPDTIPPLALNDDSDLHVMSIWPAVHDVGAE</sequence>
<name>A0A0B1Q7G9_9HYPH</name>
<feature type="region of interest" description="Disordered" evidence="1">
    <location>
        <begin position="1"/>
        <end position="29"/>
    </location>
</feature>
<dbReference type="Proteomes" id="UP000030826">
    <property type="component" value="Unassembled WGS sequence"/>
</dbReference>
<evidence type="ECO:0000256" key="1">
    <source>
        <dbReference type="SAM" id="MobiDB-lite"/>
    </source>
</evidence>
<reference evidence="2 3" key="1">
    <citation type="submission" date="2014-09" db="EMBL/GenBank/DDBJ databases">
        <title>Isolation and characterization of Aurantimonas altamirensis ON-56566 from clinical sample following a dog bite.</title>
        <authorList>
            <person name="Eshaghi A."/>
            <person name="Li A."/>
            <person name="Shahinas D."/>
            <person name="Bahn P."/>
            <person name="Kus J.V."/>
            <person name="Patel S.N."/>
        </authorList>
    </citation>
    <scope>NUCLEOTIDE SEQUENCE [LARGE SCALE GENOMIC DNA]</scope>
    <source>
        <strain evidence="2 3">ON-56566</strain>
    </source>
</reference>
<gene>
    <name evidence="2" type="ORF">LA66_09300</name>
</gene>
<dbReference type="STRING" id="370622.LA66_09300"/>
<accession>A0A0B1Q7G9</accession>
<comment type="caution">
    <text evidence="2">The sequence shown here is derived from an EMBL/GenBank/DDBJ whole genome shotgun (WGS) entry which is preliminary data.</text>
</comment>